<evidence type="ECO:0000313" key="15">
    <source>
        <dbReference type="Proteomes" id="UP000605970"/>
    </source>
</evidence>
<comment type="subcellular location">
    <subcellularLocation>
        <location evidence="2">Nucleus</location>
    </subcellularLocation>
</comment>
<comment type="caution">
    <text evidence="11">Lacks conserved residue(s) required for the propagation of feature annotation.</text>
</comment>
<evidence type="ECO:0000256" key="9">
    <source>
        <dbReference type="ARBA" id="ARBA00023163"/>
    </source>
</evidence>
<dbReference type="PANTHER" id="PTHR14159">
    <property type="entry name" value="ATAXIN-3-RELATED"/>
    <property type="match status" value="1"/>
</dbReference>
<evidence type="ECO:0000256" key="3">
    <source>
        <dbReference type="ARBA" id="ARBA00012759"/>
    </source>
</evidence>
<keyword evidence="9" id="KW-0804">Transcription</keyword>
<dbReference type="PROSITE" id="PS50957">
    <property type="entry name" value="JOSEPHIN"/>
    <property type="match status" value="1"/>
</dbReference>
<protein>
    <recommendedName>
        <fullName evidence="3">ubiquitinyl hydrolase 1</fullName>
        <ecNumber evidence="3">3.4.19.12</ecNumber>
    </recommendedName>
</protein>
<evidence type="ECO:0000256" key="11">
    <source>
        <dbReference type="PROSITE-ProRule" id="PRU00331"/>
    </source>
</evidence>
<dbReference type="Gene3D" id="3.90.70.40">
    <property type="match status" value="1"/>
</dbReference>
<dbReference type="GO" id="GO:0016579">
    <property type="term" value="P:protein deubiquitination"/>
    <property type="evidence" value="ECO:0007669"/>
    <property type="project" value="InterPro"/>
</dbReference>
<proteinExistence type="predicted"/>
<dbReference type="GO" id="GO:0004843">
    <property type="term" value="F:cysteine-type deubiquitinase activity"/>
    <property type="evidence" value="ECO:0007669"/>
    <property type="project" value="UniProtKB-EC"/>
</dbReference>
<dbReference type="InterPro" id="IPR033865">
    <property type="entry name" value="Ataxin-3"/>
</dbReference>
<reference evidence="14" key="1">
    <citation type="journal article" date="2020" name="Ecol. Evol.">
        <title>Genome structure and content of the rice root-knot nematode (Meloidogyne graminicola).</title>
        <authorList>
            <person name="Phan N.T."/>
            <person name="Danchin E.G.J."/>
            <person name="Klopp C."/>
            <person name="Perfus-Barbeoch L."/>
            <person name="Kozlowski D.K."/>
            <person name="Koutsovoulos G.D."/>
            <person name="Lopez-Roques C."/>
            <person name="Bouchez O."/>
            <person name="Zahm M."/>
            <person name="Besnard G."/>
            <person name="Bellafiore S."/>
        </authorList>
    </citation>
    <scope>NUCLEOTIDE SEQUENCE</scope>
    <source>
        <strain evidence="14">VN-18</strain>
    </source>
</reference>
<feature type="compositionally biased region" description="Polar residues" evidence="12">
    <location>
        <begin position="222"/>
        <end position="232"/>
    </location>
</feature>
<dbReference type="PROSITE" id="PS50330">
    <property type="entry name" value="UIM"/>
    <property type="match status" value="1"/>
</dbReference>
<keyword evidence="4" id="KW-0645">Protease</keyword>
<dbReference type="GO" id="GO:0006508">
    <property type="term" value="P:proteolysis"/>
    <property type="evidence" value="ECO:0007669"/>
    <property type="project" value="UniProtKB-KW"/>
</dbReference>
<evidence type="ECO:0000259" key="13">
    <source>
        <dbReference type="PROSITE" id="PS50957"/>
    </source>
</evidence>
<feature type="region of interest" description="Disordered" evidence="12">
    <location>
        <begin position="189"/>
        <end position="232"/>
    </location>
</feature>
<evidence type="ECO:0000256" key="4">
    <source>
        <dbReference type="ARBA" id="ARBA00022670"/>
    </source>
</evidence>
<comment type="catalytic activity">
    <reaction evidence="1">
        <text>Thiol-dependent hydrolysis of ester, thioester, amide, peptide and isopeptide bonds formed by the C-terminal Gly of ubiquitin (a 76-residue protein attached to proteins as an intracellular targeting signal).</text>
        <dbReference type="EC" id="3.4.19.12"/>
    </reaction>
</comment>
<gene>
    <name evidence="14" type="ORF">Mgra_00002057</name>
</gene>
<evidence type="ECO:0000256" key="1">
    <source>
        <dbReference type="ARBA" id="ARBA00000707"/>
    </source>
</evidence>
<sequence>MDLVYHERGGSGYFSIQVITEALRRQANLHLEALDSPAAFKVRQNPSMGQAYICHFEDHWFALRKIGTTWFVLNSLFKSPRIVSETFMELYITQLYTEGQLPSCAADGVPREYWNEMRRSRKFESDLEKAIALSLNETAPWISSNSAEDELTTTSASLSKQTEELEIQRALEESLQEANRLKSLKTAESSMLHEAMKQSLQNDESAAGTSTSGKCHIKDDQNSQSSSNTLKE</sequence>
<keyword evidence="8" id="KW-0805">Transcription regulation</keyword>
<keyword evidence="10" id="KW-0539">Nucleus</keyword>
<dbReference type="InterPro" id="IPR003903">
    <property type="entry name" value="UIM_dom"/>
</dbReference>
<dbReference type="InterPro" id="IPR006155">
    <property type="entry name" value="Josephin"/>
</dbReference>
<evidence type="ECO:0000256" key="2">
    <source>
        <dbReference type="ARBA" id="ARBA00004123"/>
    </source>
</evidence>
<dbReference type="SMART" id="SM00726">
    <property type="entry name" value="UIM"/>
    <property type="match status" value="2"/>
</dbReference>
<dbReference type="SMART" id="SM01246">
    <property type="entry name" value="Josephin"/>
    <property type="match status" value="1"/>
</dbReference>
<feature type="domain" description="Josephin" evidence="13">
    <location>
        <begin position="1"/>
        <end position="120"/>
    </location>
</feature>
<evidence type="ECO:0000256" key="8">
    <source>
        <dbReference type="ARBA" id="ARBA00023015"/>
    </source>
</evidence>
<evidence type="ECO:0000256" key="12">
    <source>
        <dbReference type="SAM" id="MobiDB-lite"/>
    </source>
</evidence>
<accession>A0A8S9ZXC1</accession>
<dbReference type="PRINTS" id="PR01233">
    <property type="entry name" value="JOSEPHIN"/>
</dbReference>
<keyword evidence="6" id="KW-0378">Hydrolase</keyword>
<dbReference type="Proteomes" id="UP000605970">
    <property type="component" value="Unassembled WGS sequence"/>
</dbReference>
<dbReference type="AlphaFoldDB" id="A0A8S9ZXC1"/>
<name>A0A8S9ZXC1_9BILA</name>
<keyword evidence="5" id="KW-0833">Ubl conjugation pathway</keyword>
<dbReference type="Pfam" id="PF02099">
    <property type="entry name" value="Josephin"/>
    <property type="match status" value="1"/>
</dbReference>
<evidence type="ECO:0000313" key="14">
    <source>
        <dbReference type="EMBL" id="KAF7638374.1"/>
    </source>
</evidence>
<keyword evidence="15" id="KW-1185">Reference proteome</keyword>
<dbReference type="PANTHER" id="PTHR14159:SF0">
    <property type="entry name" value="ATAXIN-3-RELATED"/>
    <property type="match status" value="1"/>
</dbReference>
<evidence type="ECO:0000256" key="6">
    <source>
        <dbReference type="ARBA" id="ARBA00022801"/>
    </source>
</evidence>
<organism evidence="14 15">
    <name type="scientific">Meloidogyne graminicola</name>
    <dbReference type="NCBI Taxonomy" id="189291"/>
    <lineage>
        <taxon>Eukaryota</taxon>
        <taxon>Metazoa</taxon>
        <taxon>Ecdysozoa</taxon>
        <taxon>Nematoda</taxon>
        <taxon>Chromadorea</taxon>
        <taxon>Rhabditida</taxon>
        <taxon>Tylenchina</taxon>
        <taxon>Tylenchomorpha</taxon>
        <taxon>Tylenchoidea</taxon>
        <taxon>Meloidogynidae</taxon>
        <taxon>Meloidogyninae</taxon>
        <taxon>Meloidogyne</taxon>
    </lineage>
</organism>
<feature type="compositionally biased region" description="Polar residues" evidence="12">
    <location>
        <begin position="198"/>
        <end position="213"/>
    </location>
</feature>
<evidence type="ECO:0000256" key="10">
    <source>
        <dbReference type="ARBA" id="ARBA00023242"/>
    </source>
</evidence>
<comment type="caution">
    <text evidence="14">The sequence shown here is derived from an EMBL/GenBank/DDBJ whole genome shotgun (WGS) entry which is preliminary data.</text>
</comment>
<dbReference type="EMBL" id="JABEBT010000012">
    <property type="protein sequence ID" value="KAF7638374.1"/>
    <property type="molecule type" value="Genomic_DNA"/>
</dbReference>
<dbReference type="GO" id="GO:0005634">
    <property type="term" value="C:nucleus"/>
    <property type="evidence" value="ECO:0007669"/>
    <property type="project" value="UniProtKB-SubCell"/>
</dbReference>
<dbReference type="Pfam" id="PF02809">
    <property type="entry name" value="UIM"/>
    <property type="match status" value="2"/>
</dbReference>
<evidence type="ECO:0000256" key="7">
    <source>
        <dbReference type="ARBA" id="ARBA00022807"/>
    </source>
</evidence>
<dbReference type="EC" id="3.4.19.12" evidence="3"/>
<dbReference type="OrthoDB" id="10063692at2759"/>
<keyword evidence="7" id="KW-0788">Thiol protease</keyword>
<evidence type="ECO:0000256" key="5">
    <source>
        <dbReference type="ARBA" id="ARBA00022786"/>
    </source>
</evidence>